<protein>
    <submittedName>
        <fullName evidence="1">Uncharacterized protein</fullName>
    </submittedName>
</protein>
<organism evidence="1 2">
    <name type="scientific">Coemansia helicoidea</name>
    <dbReference type="NCBI Taxonomy" id="1286919"/>
    <lineage>
        <taxon>Eukaryota</taxon>
        <taxon>Fungi</taxon>
        <taxon>Fungi incertae sedis</taxon>
        <taxon>Zoopagomycota</taxon>
        <taxon>Kickxellomycotina</taxon>
        <taxon>Kickxellomycetes</taxon>
        <taxon>Kickxellales</taxon>
        <taxon>Kickxellaceae</taxon>
        <taxon>Coemansia</taxon>
    </lineage>
</organism>
<keyword evidence="2" id="KW-1185">Reference proteome</keyword>
<evidence type="ECO:0000313" key="2">
    <source>
        <dbReference type="Proteomes" id="UP001140087"/>
    </source>
</evidence>
<reference evidence="1" key="1">
    <citation type="submission" date="2022-07" db="EMBL/GenBank/DDBJ databases">
        <title>Phylogenomic reconstructions and comparative analyses of Kickxellomycotina fungi.</title>
        <authorList>
            <person name="Reynolds N.K."/>
            <person name="Stajich J.E."/>
            <person name="Barry K."/>
            <person name="Grigoriev I.V."/>
            <person name="Crous P."/>
            <person name="Smith M.E."/>
        </authorList>
    </citation>
    <scope>NUCLEOTIDE SEQUENCE</scope>
    <source>
        <strain evidence="1">BCRC 34780</strain>
    </source>
</reference>
<comment type="caution">
    <text evidence="1">The sequence shown here is derived from an EMBL/GenBank/DDBJ whole genome shotgun (WGS) entry which is preliminary data.</text>
</comment>
<name>A0ACC1L7L1_9FUNG</name>
<dbReference type="EMBL" id="JANBUN010000614">
    <property type="protein sequence ID" value="KAJ2802480.1"/>
    <property type="molecule type" value="Genomic_DNA"/>
</dbReference>
<sequence length="118" mass="13323">MLAFIERLPNLIGLAFFDLDLSDSQVDMSAPEADKDTVVESLHTSLKSLVIKYNMSIYSPDTAVAVVKYMLLRIPTLFRLVSEMTPKSPVLNFVDEYAPRYPHLRGVDLVLRHGDIPE</sequence>
<gene>
    <name evidence="1" type="ORF">H4R21_002401</name>
</gene>
<proteinExistence type="predicted"/>
<evidence type="ECO:0000313" key="1">
    <source>
        <dbReference type="EMBL" id="KAJ2802480.1"/>
    </source>
</evidence>
<accession>A0ACC1L7L1</accession>
<dbReference type="Proteomes" id="UP001140087">
    <property type="component" value="Unassembled WGS sequence"/>
</dbReference>